<sequence>MRRSKLVMLEIRWHGRGGQGAVTASEVIASASIIEGKYALAFPEFGAERRGAPVRAYTRVTDSPLIPRTPIEHPDVVVVLDRSLLKPSYIEGLKDGGILVANSPLKPDELLQKLGFANRYRAATVDATSVAMKWLKANIVNTAILGALVKSTEIVKLDTVLDVIRSRFHGKIAEANVMAVKEAYDLTQLSWR</sequence>
<keyword evidence="6" id="KW-1185">Reference proteome</keyword>
<evidence type="ECO:0000256" key="1">
    <source>
        <dbReference type="ARBA" id="ARBA00012822"/>
    </source>
</evidence>
<organism evidence="5 6">
    <name type="scientific">Acidilobus saccharovorans (strain DSM 16705 / JCM 18335 / VKM B-2471 / 345-15)</name>
    <dbReference type="NCBI Taxonomy" id="666510"/>
    <lineage>
        <taxon>Archaea</taxon>
        <taxon>Thermoproteota</taxon>
        <taxon>Thermoprotei</taxon>
        <taxon>Acidilobales</taxon>
        <taxon>Acidilobaceae</taxon>
        <taxon>Acidilobus</taxon>
    </lineage>
</organism>
<keyword evidence="2" id="KW-0560">Oxidoreductase</keyword>
<dbReference type="AlphaFoldDB" id="D9PZL6"/>
<dbReference type="PANTHER" id="PTHR43366:SF1">
    <property type="entry name" value="PYRUVATE SYNTHASE SUBUNIT PORC"/>
    <property type="match status" value="1"/>
</dbReference>
<accession>D9PZL6</accession>
<dbReference type="PANTHER" id="PTHR43366">
    <property type="entry name" value="PYRUVATE SYNTHASE SUBUNIT PORC"/>
    <property type="match status" value="1"/>
</dbReference>
<protein>
    <recommendedName>
        <fullName evidence="1">pyruvate synthase</fullName>
        <ecNumber evidence="1">1.2.7.1</ecNumber>
    </recommendedName>
</protein>
<dbReference type="InParanoid" id="D9PZL6"/>
<comment type="catalytic activity">
    <reaction evidence="3">
        <text>2 oxidized [2Fe-2S]-[ferredoxin] + pyruvate + CoA = 2 reduced [2Fe-2S]-[ferredoxin] + acetyl-CoA + CO2 + H(+)</text>
        <dbReference type="Rhea" id="RHEA:12765"/>
        <dbReference type="Rhea" id="RHEA-COMP:10000"/>
        <dbReference type="Rhea" id="RHEA-COMP:10001"/>
        <dbReference type="ChEBI" id="CHEBI:15361"/>
        <dbReference type="ChEBI" id="CHEBI:15378"/>
        <dbReference type="ChEBI" id="CHEBI:16526"/>
        <dbReference type="ChEBI" id="CHEBI:33737"/>
        <dbReference type="ChEBI" id="CHEBI:33738"/>
        <dbReference type="ChEBI" id="CHEBI:57287"/>
        <dbReference type="ChEBI" id="CHEBI:57288"/>
        <dbReference type="EC" id="1.2.7.1"/>
    </reaction>
</comment>
<evidence type="ECO:0000256" key="3">
    <source>
        <dbReference type="ARBA" id="ARBA00049357"/>
    </source>
</evidence>
<dbReference type="NCBIfam" id="TIGR02175">
    <property type="entry name" value="PorC_KorC"/>
    <property type="match status" value="1"/>
</dbReference>
<dbReference type="STRING" id="666510.ASAC_0096"/>
<dbReference type="SUPFAM" id="SSF53323">
    <property type="entry name" value="Pyruvate-ferredoxin oxidoreductase, PFOR, domain III"/>
    <property type="match status" value="1"/>
</dbReference>
<gene>
    <name evidence="5" type="ordered locus">ASAC_0096</name>
</gene>
<feature type="domain" description="Pyruvate/ketoisovalerate oxidoreductase catalytic" evidence="4">
    <location>
        <begin position="17"/>
        <end position="185"/>
    </location>
</feature>
<evidence type="ECO:0000313" key="5">
    <source>
        <dbReference type="EMBL" id="ADL18504.1"/>
    </source>
</evidence>
<dbReference type="GO" id="GO:0019164">
    <property type="term" value="F:pyruvate synthase activity"/>
    <property type="evidence" value="ECO:0007669"/>
    <property type="project" value="UniProtKB-EC"/>
</dbReference>
<proteinExistence type="predicted"/>
<dbReference type="Proteomes" id="UP000000346">
    <property type="component" value="Chromosome"/>
</dbReference>
<dbReference type="InterPro" id="IPR051626">
    <property type="entry name" value="Oxidoreductase_gamma_subunit"/>
</dbReference>
<dbReference type="InterPro" id="IPR002869">
    <property type="entry name" value="Pyrv_flavodox_OxRed_cen"/>
</dbReference>
<evidence type="ECO:0000259" key="4">
    <source>
        <dbReference type="Pfam" id="PF01558"/>
    </source>
</evidence>
<dbReference type="KEGG" id="asc:ASAC_0096"/>
<dbReference type="Gene3D" id="3.40.920.10">
    <property type="entry name" value="Pyruvate-ferredoxin oxidoreductase, PFOR, domain III"/>
    <property type="match status" value="1"/>
</dbReference>
<dbReference type="EMBL" id="CP001742">
    <property type="protein sequence ID" value="ADL18504.1"/>
    <property type="molecule type" value="Genomic_DNA"/>
</dbReference>
<name>D9PZL6_ACIS3</name>
<dbReference type="HOGENOM" id="CLU_087284_2_0_2"/>
<dbReference type="EC" id="1.2.7.1" evidence="1"/>
<dbReference type="InterPro" id="IPR011894">
    <property type="entry name" value="PorC_KorC"/>
</dbReference>
<dbReference type="Pfam" id="PF01558">
    <property type="entry name" value="POR"/>
    <property type="match status" value="1"/>
</dbReference>
<evidence type="ECO:0000256" key="2">
    <source>
        <dbReference type="ARBA" id="ARBA00023002"/>
    </source>
</evidence>
<dbReference type="eggNOG" id="arCOG01603">
    <property type="taxonomic scope" value="Archaea"/>
</dbReference>
<dbReference type="InterPro" id="IPR019752">
    <property type="entry name" value="Pyrv/ketoisovalerate_OxRed_cat"/>
</dbReference>
<keyword evidence="5" id="KW-0670">Pyruvate</keyword>
<reference evidence="5 6" key="1">
    <citation type="journal article" date="2010" name="Appl. Environ. Microbiol.">
        <title>The genome sequence of the crenarchaeon Acidilobus saccharovorans supports a new order, Acidilobales, and suggests an important ecological role in terrestrial acidic hot springs.</title>
        <authorList>
            <person name="Mardanov A.V."/>
            <person name="Svetlitchnyi V.A."/>
            <person name="Beletsky A.V."/>
            <person name="Prokofeva M.I."/>
            <person name="Bonch-Osmolovskaya E.A."/>
            <person name="Ravin N.V."/>
            <person name="Skryabin K.G."/>
        </authorList>
    </citation>
    <scope>NUCLEOTIDE SEQUENCE [LARGE SCALE GENOMIC DNA]</scope>
    <source>
        <strain evidence="6">DSM 16705 / JCM 18335 / VKM B-2471 / 345-15</strain>
    </source>
</reference>
<evidence type="ECO:0000313" key="6">
    <source>
        <dbReference type="Proteomes" id="UP000000346"/>
    </source>
</evidence>